<gene>
    <name evidence="2" type="ORF">P691DRAFT_812587</name>
</gene>
<reference evidence="2" key="1">
    <citation type="submission" date="2020-11" db="EMBL/GenBank/DDBJ databases">
        <authorList>
            <consortium name="DOE Joint Genome Institute"/>
            <person name="Ahrendt S."/>
            <person name="Riley R."/>
            <person name="Andreopoulos W."/>
            <person name="Labutti K."/>
            <person name="Pangilinan J."/>
            <person name="Ruiz-Duenas F.J."/>
            <person name="Barrasa J.M."/>
            <person name="Sanchez-Garcia M."/>
            <person name="Camarero S."/>
            <person name="Miyauchi S."/>
            <person name="Serrano A."/>
            <person name="Linde D."/>
            <person name="Babiker R."/>
            <person name="Drula E."/>
            <person name="Ayuso-Fernandez I."/>
            <person name="Pacheco R."/>
            <person name="Padilla G."/>
            <person name="Ferreira P."/>
            <person name="Barriuso J."/>
            <person name="Kellner H."/>
            <person name="Castanera R."/>
            <person name="Alfaro M."/>
            <person name="Ramirez L."/>
            <person name="Pisabarro A.G."/>
            <person name="Kuo A."/>
            <person name="Tritt A."/>
            <person name="Lipzen A."/>
            <person name="He G."/>
            <person name="Yan M."/>
            <person name="Ng V."/>
            <person name="Cullen D."/>
            <person name="Martin F."/>
            <person name="Rosso M.-N."/>
            <person name="Henrissat B."/>
            <person name="Hibbett D."/>
            <person name="Martinez A.T."/>
            <person name="Grigoriev I.V."/>
        </authorList>
    </citation>
    <scope>NUCLEOTIDE SEQUENCE</scope>
    <source>
        <strain evidence="2">MF-IS2</strain>
    </source>
</reference>
<protein>
    <submittedName>
        <fullName evidence="2">Uncharacterized protein</fullName>
    </submittedName>
</protein>
<feature type="region of interest" description="Disordered" evidence="1">
    <location>
        <begin position="1"/>
        <end position="46"/>
    </location>
</feature>
<dbReference type="AlphaFoldDB" id="A0A9P5XE94"/>
<sequence>MNYENSAALDGGQWPMKSSVVGNEPREGIRSDYPSPEKEISNQQKVTQDSTFIVAHRAKSQSSLHRSCFSFLFM</sequence>
<accession>A0A9P5XE94</accession>
<proteinExistence type="predicted"/>
<name>A0A9P5XE94_9AGAR</name>
<evidence type="ECO:0000313" key="3">
    <source>
        <dbReference type="Proteomes" id="UP000807342"/>
    </source>
</evidence>
<feature type="compositionally biased region" description="Basic and acidic residues" evidence="1">
    <location>
        <begin position="24"/>
        <end position="40"/>
    </location>
</feature>
<dbReference type="EMBL" id="MU151131">
    <property type="protein sequence ID" value="KAF9449419.1"/>
    <property type="molecule type" value="Genomic_DNA"/>
</dbReference>
<evidence type="ECO:0000313" key="2">
    <source>
        <dbReference type="EMBL" id="KAF9449419.1"/>
    </source>
</evidence>
<comment type="caution">
    <text evidence="2">The sequence shown here is derived from an EMBL/GenBank/DDBJ whole genome shotgun (WGS) entry which is preliminary data.</text>
</comment>
<evidence type="ECO:0000256" key="1">
    <source>
        <dbReference type="SAM" id="MobiDB-lite"/>
    </source>
</evidence>
<feature type="non-terminal residue" evidence="2">
    <location>
        <position position="74"/>
    </location>
</feature>
<organism evidence="2 3">
    <name type="scientific">Macrolepiota fuliginosa MF-IS2</name>
    <dbReference type="NCBI Taxonomy" id="1400762"/>
    <lineage>
        <taxon>Eukaryota</taxon>
        <taxon>Fungi</taxon>
        <taxon>Dikarya</taxon>
        <taxon>Basidiomycota</taxon>
        <taxon>Agaricomycotina</taxon>
        <taxon>Agaricomycetes</taxon>
        <taxon>Agaricomycetidae</taxon>
        <taxon>Agaricales</taxon>
        <taxon>Agaricineae</taxon>
        <taxon>Agaricaceae</taxon>
        <taxon>Macrolepiota</taxon>
    </lineage>
</organism>
<dbReference type="Proteomes" id="UP000807342">
    <property type="component" value="Unassembled WGS sequence"/>
</dbReference>
<keyword evidence="3" id="KW-1185">Reference proteome</keyword>